<evidence type="ECO:0000313" key="3">
    <source>
        <dbReference type="EMBL" id="KAL3307418.1"/>
    </source>
</evidence>
<dbReference type="AlphaFoldDB" id="A0ABD2PJ02"/>
<proteinExistence type="predicted"/>
<comment type="caution">
    <text evidence="3">The sequence shown here is derived from an EMBL/GenBank/DDBJ whole genome shotgun (WGS) entry which is preliminary data.</text>
</comment>
<sequence>MRTRVYPRSKRKQSSMKHILRSKYRRRKAQLKNAAEEQVRMLDDAASDTSNYDPPKLEIMPTFDEDETSHRDSLHSPTPEMLRPGKVLLLCPATKCQARFDCVILLVNHYRLKHCNPGRRRAVQLKIFSCPVCLLNEDTATTASSDLDL</sequence>
<organism evidence="3 4">
    <name type="scientific">Cichlidogyrus casuarinus</name>
    <dbReference type="NCBI Taxonomy" id="1844966"/>
    <lineage>
        <taxon>Eukaryota</taxon>
        <taxon>Metazoa</taxon>
        <taxon>Spiralia</taxon>
        <taxon>Lophotrochozoa</taxon>
        <taxon>Platyhelminthes</taxon>
        <taxon>Monogenea</taxon>
        <taxon>Monopisthocotylea</taxon>
        <taxon>Dactylogyridea</taxon>
        <taxon>Ancyrocephalidae</taxon>
        <taxon>Cichlidogyrus</taxon>
    </lineage>
</organism>
<evidence type="ECO:0000259" key="2">
    <source>
        <dbReference type="PROSITE" id="PS00028"/>
    </source>
</evidence>
<keyword evidence="4" id="KW-1185">Reference proteome</keyword>
<dbReference type="Proteomes" id="UP001626550">
    <property type="component" value="Unassembled WGS sequence"/>
</dbReference>
<gene>
    <name evidence="3" type="ORF">Ciccas_014068</name>
</gene>
<dbReference type="InterPro" id="IPR013087">
    <property type="entry name" value="Znf_C2H2_type"/>
</dbReference>
<accession>A0ABD2PJ02</accession>
<evidence type="ECO:0000313" key="4">
    <source>
        <dbReference type="Proteomes" id="UP001626550"/>
    </source>
</evidence>
<feature type="non-terminal residue" evidence="3">
    <location>
        <position position="149"/>
    </location>
</feature>
<feature type="region of interest" description="Disordered" evidence="1">
    <location>
        <begin position="31"/>
        <end position="79"/>
    </location>
</feature>
<feature type="domain" description="C2H2-type" evidence="2">
    <location>
        <begin position="91"/>
        <end position="114"/>
    </location>
</feature>
<protein>
    <recommendedName>
        <fullName evidence="2">C2H2-type domain-containing protein</fullName>
    </recommendedName>
</protein>
<dbReference type="EMBL" id="JBJKFK010007435">
    <property type="protein sequence ID" value="KAL3307418.1"/>
    <property type="molecule type" value="Genomic_DNA"/>
</dbReference>
<reference evidence="3 4" key="1">
    <citation type="submission" date="2024-11" db="EMBL/GenBank/DDBJ databases">
        <title>Adaptive evolution of stress response genes in parasites aligns with host niche diversity.</title>
        <authorList>
            <person name="Hahn C."/>
            <person name="Resl P."/>
        </authorList>
    </citation>
    <scope>NUCLEOTIDE SEQUENCE [LARGE SCALE GENOMIC DNA]</scope>
    <source>
        <strain evidence="3">EGGRZ-B1_66</strain>
        <tissue evidence="3">Body</tissue>
    </source>
</reference>
<dbReference type="PROSITE" id="PS00028">
    <property type="entry name" value="ZINC_FINGER_C2H2_1"/>
    <property type="match status" value="1"/>
</dbReference>
<evidence type="ECO:0000256" key="1">
    <source>
        <dbReference type="SAM" id="MobiDB-lite"/>
    </source>
</evidence>
<feature type="compositionally biased region" description="Basic and acidic residues" evidence="1">
    <location>
        <begin position="34"/>
        <end position="43"/>
    </location>
</feature>
<name>A0ABD2PJ02_9PLAT</name>